<comment type="caution">
    <text evidence="1">The sequence shown here is derived from an EMBL/GenBank/DDBJ whole genome shotgun (WGS) entry which is preliminary data.</text>
</comment>
<name>A0ABW5CAK0_9PROT</name>
<proteinExistence type="predicted"/>
<evidence type="ECO:0000313" key="2">
    <source>
        <dbReference type="Proteomes" id="UP001597296"/>
    </source>
</evidence>
<dbReference type="Proteomes" id="UP001597296">
    <property type="component" value="Unassembled WGS sequence"/>
</dbReference>
<dbReference type="RefSeq" id="WP_377315810.1">
    <property type="nucleotide sequence ID" value="NZ_JBHUIY010000014.1"/>
</dbReference>
<dbReference type="EMBL" id="JBHUIY010000014">
    <property type="protein sequence ID" value="MFD2233911.1"/>
    <property type="molecule type" value="Genomic_DNA"/>
</dbReference>
<organism evidence="1 2">
    <name type="scientific">Phaeospirillum tilakii</name>
    <dbReference type="NCBI Taxonomy" id="741673"/>
    <lineage>
        <taxon>Bacteria</taxon>
        <taxon>Pseudomonadati</taxon>
        <taxon>Pseudomonadota</taxon>
        <taxon>Alphaproteobacteria</taxon>
        <taxon>Rhodospirillales</taxon>
        <taxon>Rhodospirillaceae</taxon>
        <taxon>Phaeospirillum</taxon>
    </lineage>
</organism>
<gene>
    <name evidence="1" type="ORF">ACFSNB_08840</name>
</gene>
<sequence length="269" mass="29236">MAPTPFPLAPAASAPFDLAAHFMECGALDTNLSLAPGQRLVITDDLLDGSIPDPAALSMAAIVARDGQVARAALIPLGVAASKLGAGERDRYERLFALIEDTAFAPEARDSAESLIQTHFREARIRDLAAELGDSIGVARQRYRAFLDVVRLLGEGRISHGAFVDEFLDFTRQVAGKLDFGIYAMCVDRLFASERISMVIKAALLREILAYPPLIRRELVTSLLAAPTTGAELLALARAELAARLDPRQQTEVRLYTLLKRSWLARKPG</sequence>
<protein>
    <submittedName>
        <fullName evidence="1">Uncharacterized protein</fullName>
    </submittedName>
</protein>
<keyword evidence="2" id="KW-1185">Reference proteome</keyword>
<evidence type="ECO:0000313" key="1">
    <source>
        <dbReference type="EMBL" id="MFD2233911.1"/>
    </source>
</evidence>
<reference evidence="2" key="1">
    <citation type="journal article" date="2019" name="Int. J. Syst. Evol. Microbiol.">
        <title>The Global Catalogue of Microorganisms (GCM) 10K type strain sequencing project: providing services to taxonomists for standard genome sequencing and annotation.</title>
        <authorList>
            <consortium name="The Broad Institute Genomics Platform"/>
            <consortium name="The Broad Institute Genome Sequencing Center for Infectious Disease"/>
            <person name="Wu L."/>
            <person name="Ma J."/>
        </authorList>
    </citation>
    <scope>NUCLEOTIDE SEQUENCE [LARGE SCALE GENOMIC DNA]</scope>
    <source>
        <strain evidence="2">KCTC 15012</strain>
    </source>
</reference>
<accession>A0ABW5CAK0</accession>